<dbReference type="EMBL" id="AK418210">
    <property type="protein sequence ID" value="BAN21425.1"/>
    <property type="molecule type" value="mRNA"/>
</dbReference>
<proteinExistence type="evidence at transcript level"/>
<accession>R4WKR8</accession>
<sequence length="56" mass="6773">MTHGMHARPYNLNKFAMLYLKIILEYDFHLLNTTSKCFLSKMELPPIRFQQKLWSL</sequence>
<organism evidence="1">
    <name type="scientific">Riptortus pedestris</name>
    <name type="common">Bean bug</name>
    <dbReference type="NCBI Taxonomy" id="329032"/>
    <lineage>
        <taxon>Eukaryota</taxon>
        <taxon>Metazoa</taxon>
        <taxon>Ecdysozoa</taxon>
        <taxon>Arthropoda</taxon>
        <taxon>Hexapoda</taxon>
        <taxon>Insecta</taxon>
        <taxon>Pterygota</taxon>
        <taxon>Neoptera</taxon>
        <taxon>Paraneoptera</taxon>
        <taxon>Hemiptera</taxon>
        <taxon>Heteroptera</taxon>
        <taxon>Panheteroptera</taxon>
        <taxon>Pentatomomorpha</taxon>
        <taxon>Coreoidea</taxon>
        <taxon>Alydidae</taxon>
        <taxon>Riptortus</taxon>
    </lineage>
</organism>
<evidence type="ECO:0000313" key="1">
    <source>
        <dbReference type="EMBL" id="BAN21425.1"/>
    </source>
</evidence>
<protein>
    <submittedName>
        <fullName evidence="1">Unkown protein</fullName>
    </submittedName>
</protein>
<reference evidence="1" key="1">
    <citation type="journal article" date="2013" name="PLoS ONE">
        <title>Gene expression in gut symbiotic organ of stinkbug affected by extracellular bacterial symbiont.</title>
        <authorList>
            <person name="Futahashi R."/>
            <person name="Tanaka K."/>
            <person name="Tanahashi M."/>
            <person name="Nikoh N."/>
            <person name="Kikuchi Y."/>
            <person name="Lee B.L."/>
            <person name="Fukatsu T."/>
        </authorList>
    </citation>
    <scope>NUCLEOTIDE SEQUENCE</scope>
    <source>
        <tissue evidence="1">Midgut</tissue>
    </source>
</reference>
<dbReference type="AlphaFoldDB" id="R4WKR8"/>
<name>R4WKR8_RIPPE</name>